<keyword evidence="2" id="KW-0812">Transmembrane</keyword>
<protein>
    <recommendedName>
        <fullName evidence="5">Sulfotransferase domain-containing protein</fullName>
    </recommendedName>
</protein>
<keyword evidence="2" id="KW-1133">Transmembrane helix</keyword>
<feature type="region of interest" description="Disordered" evidence="1">
    <location>
        <begin position="49"/>
        <end position="68"/>
    </location>
</feature>
<sequence>MRRIHYAIAICIILVWACCLFHHITNEYTRLSFEKETLFQINDDNSHLVNDANEEHVQKGDTRQSRGDKTDDALVYKATTKAGISKIANNSHVDIGNTEQMKETYTKIHAVVHMGPHKTGTSSIQDASKKFQNELRKDGYEMPWAIAIEDPIVSNRKPNAWIRQAHNQVRFAKCFIPETFANKFSCIEDLLSAGQEIAKKRKNVLISTEFFDEIDATGIDKLTTYLSRWDEVKIVIYYRHFYSWIYSYYNQMGKGQKLRDQNFADFIQNNTLFAKHTNTAYTAPLIKRLKASGIRDDDIIIINMHDKSLGGPVESFYCHDTIKTPNTCEAVRNEKEIALNGSISLDEIHLTYAAIEAGLYKFKGKMIPQAVFKRVRTKISSSNIQLKRKCIANDDAIVNMLWEKSLEYKDELFPSHDTIKHSRLEEENMRLDFDKSFEKAFCWVDKGDALSQDSWKEFFKNL</sequence>
<evidence type="ECO:0008006" key="5">
    <source>
        <dbReference type="Google" id="ProtNLM"/>
    </source>
</evidence>
<name>A0AAD3DDP3_9STRA</name>
<dbReference type="InterPro" id="IPR027417">
    <property type="entry name" value="P-loop_NTPase"/>
</dbReference>
<reference evidence="3 4" key="1">
    <citation type="journal article" date="2021" name="Sci. Rep.">
        <title>The genome of the diatom Chaetoceros tenuissimus carries an ancient integrated fragment of an extant virus.</title>
        <authorList>
            <person name="Hongo Y."/>
            <person name="Kimura K."/>
            <person name="Takaki Y."/>
            <person name="Yoshida Y."/>
            <person name="Baba S."/>
            <person name="Kobayashi G."/>
            <person name="Nagasaki K."/>
            <person name="Hano T."/>
            <person name="Tomaru Y."/>
        </authorList>
    </citation>
    <scope>NUCLEOTIDE SEQUENCE [LARGE SCALE GENOMIC DNA]</scope>
    <source>
        <strain evidence="3 4">NIES-3715</strain>
    </source>
</reference>
<evidence type="ECO:0000313" key="3">
    <source>
        <dbReference type="EMBL" id="GFH61090.1"/>
    </source>
</evidence>
<dbReference type="EMBL" id="BLLK01000069">
    <property type="protein sequence ID" value="GFH61090.1"/>
    <property type="molecule type" value="Genomic_DNA"/>
</dbReference>
<gene>
    <name evidence="3" type="ORF">CTEN210_17566</name>
</gene>
<dbReference type="Proteomes" id="UP001054902">
    <property type="component" value="Unassembled WGS sequence"/>
</dbReference>
<feature type="transmembrane region" description="Helical" evidence="2">
    <location>
        <begin position="7"/>
        <end position="25"/>
    </location>
</feature>
<evidence type="ECO:0000256" key="2">
    <source>
        <dbReference type="SAM" id="Phobius"/>
    </source>
</evidence>
<dbReference type="AlphaFoldDB" id="A0AAD3DDP3"/>
<dbReference type="SUPFAM" id="SSF52540">
    <property type="entry name" value="P-loop containing nucleoside triphosphate hydrolases"/>
    <property type="match status" value="1"/>
</dbReference>
<comment type="caution">
    <text evidence="3">The sequence shown here is derived from an EMBL/GenBank/DDBJ whole genome shotgun (WGS) entry which is preliminary data.</text>
</comment>
<evidence type="ECO:0000256" key="1">
    <source>
        <dbReference type="SAM" id="MobiDB-lite"/>
    </source>
</evidence>
<feature type="compositionally biased region" description="Basic and acidic residues" evidence="1">
    <location>
        <begin position="53"/>
        <end position="68"/>
    </location>
</feature>
<proteinExistence type="predicted"/>
<keyword evidence="4" id="KW-1185">Reference proteome</keyword>
<keyword evidence="2" id="KW-0472">Membrane</keyword>
<evidence type="ECO:0000313" key="4">
    <source>
        <dbReference type="Proteomes" id="UP001054902"/>
    </source>
</evidence>
<organism evidence="3 4">
    <name type="scientific">Chaetoceros tenuissimus</name>
    <dbReference type="NCBI Taxonomy" id="426638"/>
    <lineage>
        <taxon>Eukaryota</taxon>
        <taxon>Sar</taxon>
        <taxon>Stramenopiles</taxon>
        <taxon>Ochrophyta</taxon>
        <taxon>Bacillariophyta</taxon>
        <taxon>Coscinodiscophyceae</taxon>
        <taxon>Chaetocerotophycidae</taxon>
        <taxon>Chaetocerotales</taxon>
        <taxon>Chaetocerotaceae</taxon>
        <taxon>Chaetoceros</taxon>
    </lineage>
</organism>
<accession>A0AAD3DDP3</accession>